<organism evidence="1 2">
    <name type="scientific">Cetraspora pellucida</name>
    <dbReference type="NCBI Taxonomy" id="1433469"/>
    <lineage>
        <taxon>Eukaryota</taxon>
        <taxon>Fungi</taxon>
        <taxon>Fungi incertae sedis</taxon>
        <taxon>Mucoromycota</taxon>
        <taxon>Glomeromycotina</taxon>
        <taxon>Glomeromycetes</taxon>
        <taxon>Diversisporales</taxon>
        <taxon>Gigasporaceae</taxon>
        <taxon>Cetraspora</taxon>
    </lineage>
</organism>
<comment type="caution">
    <text evidence="1">The sequence shown here is derived from an EMBL/GenBank/DDBJ whole genome shotgun (WGS) entry which is preliminary data.</text>
</comment>
<keyword evidence="2" id="KW-1185">Reference proteome</keyword>
<sequence>MAQQLIRRGEEKEKGIIHELQGPHPGVIISNNQQNLYSPLITIIPLTSQLDKIYPFEVLTEINNQKGKALTDQITTIDKKRLGDYLGQLDKSIMKKIQASLHLTLALEE</sequence>
<accession>A0ACA9PB34</accession>
<dbReference type="EMBL" id="CAJVPW010022111">
    <property type="protein sequence ID" value="CAG8696184.1"/>
    <property type="molecule type" value="Genomic_DNA"/>
</dbReference>
<dbReference type="Proteomes" id="UP000789366">
    <property type="component" value="Unassembled WGS sequence"/>
</dbReference>
<name>A0ACA9PB34_9GLOM</name>
<reference evidence="1" key="1">
    <citation type="submission" date="2021-06" db="EMBL/GenBank/DDBJ databases">
        <authorList>
            <person name="Kallberg Y."/>
            <person name="Tangrot J."/>
            <person name="Rosling A."/>
        </authorList>
    </citation>
    <scope>NUCLEOTIDE SEQUENCE</scope>
    <source>
        <strain evidence="1">28 12/20/2015</strain>
    </source>
</reference>
<evidence type="ECO:0000313" key="1">
    <source>
        <dbReference type="EMBL" id="CAG8696184.1"/>
    </source>
</evidence>
<evidence type="ECO:0000313" key="2">
    <source>
        <dbReference type="Proteomes" id="UP000789366"/>
    </source>
</evidence>
<protein>
    <submittedName>
        <fullName evidence="1">14437_t:CDS:1</fullName>
    </submittedName>
</protein>
<gene>
    <name evidence="1" type="ORF">SPELUC_LOCUS11030</name>
</gene>
<proteinExistence type="predicted"/>